<dbReference type="Gene3D" id="1.10.10.10">
    <property type="entry name" value="Winged helix-like DNA-binding domain superfamily/Winged helix DNA-binding domain"/>
    <property type="match status" value="1"/>
</dbReference>
<dbReference type="KEGG" id="chya:V22_39510"/>
<evidence type="ECO:0000256" key="1">
    <source>
        <dbReference type="ARBA" id="ARBA00010641"/>
    </source>
</evidence>
<dbReference type="AlphaFoldDB" id="A0A517TE76"/>
<dbReference type="InterPro" id="IPR013324">
    <property type="entry name" value="RNA_pol_sigma_r3/r4-like"/>
</dbReference>
<dbReference type="NCBIfam" id="TIGR02989">
    <property type="entry name" value="Sig-70_gvs1"/>
    <property type="match status" value="1"/>
</dbReference>
<dbReference type="Pfam" id="PF04542">
    <property type="entry name" value="Sigma70_r2"/>
    <property type="match status" value="1"/>
</dbReference>
<dbReference type="SUPFAM" id="SSF88659">
    <property type="entry name" value="Sigma3 and sigma4 domains of RNA polymerase sigma factors"/>
    <property type="match status" value="1"/>
</dbReference>
<comment type="similarity">
    <text evidence="1">Belongs to the sigma-70 factor family. ECF subfamily.</text>
</comment>
<keyword evidence="7" id="KW-1185">Reference proteome</keyword>
<evidence type="ECO:0000313" key="6">
    <source>
        <dbReference type="EMBL" id="QDT66680.1"/>
    </source>
</evidence>
<proteinExistence type="inferred from homology"/>
<dbReference type="EMBL" id="CP036316">
    <property type="protein sequence ID" value="QDT66680.1"/>
    <property type="molecule type" value="Genomic_DNA"/>
</dbReference>
<dbReference type="GO" id="GO:0006352">
    <property type="term" value="P:DNA-templated transcription initiation"/>
    <property type="evidence" value="ECO:0007669"/>
    <property type="project" value="InterPro"/>
</dbReference>
<reference evidence="6 7" key="1">
    <citation type="submission" date="2019-02" db="EMBL/GenBank/DDBJ databases">
        <title>Deep-cultivation of Planctomycetes and their phenomic and genomic characterization uncovers novel biology.</title>
        <authorList>
            <person name="Wiegand S."/>
            <person name="Jogler M."/>
            <person name="Boedeker C."/>
            <person name="Pinto D."/>
            <person name="Vollmers J."/>
            <person name="Rivas-Marin E."/>
            <person name="Kohn T."/>
            <person name="Peeters S.H."/>
            <person name="Heuer A."/>
            <person name="Rast P."/>
            <person name="Oberbeckmann S."/>
            <person name="Bunk B."/>
            <person name="Jeske O."/>
            <person name="Meyerdierks A."/>
            <person name="Storesund J.E."/>
            <person name="Kallscheuer N."/>
            <person name="Luecker S."/>
            <person name="Lage O.M."/>
            <person name="Pohl T."/>
            <person name="Merkel B.J."/>
            <person name="Hornburger P."/>
            <person name="Mueller R.-W."/>
            <person name="Bruemmer F."/>
            <person name="Labrenz M."/>
            <person name="Spormann A.M."/>
            <person name="Op den Camp H."/>
            <person name="Overmann J."/>
            <person name="Amann R."/>
            <person name="Jetten M.S.M."/>
            <person name="Mascher T."/>
            <person name="Medema M.H."/>
            <person name="Devos D.P."/>
            <person name="Kaster A.-K."/>
            <person name="Ovreas L."/>
            <person name="Rohde M."/>
            <person name="Galperin M.Y."/>
            <person name="Jogler C."/>
        </authorList>
    </citation>
    <scope>NUCLEOTIDE SEQUENCE [LARGE SCALE GENOMIC DNA]</scope>
    <source>
        <strain evidence="6 7">V22</strain>
    </source>
</reference>
<dbReference type="InterPro" id="IPR014331">
    <property type="entry name" value="RNA_pol_sigma70_ECF_RHOBA"/>
</dbReference>
<keyword evidence="2" id="KW-0805">Transcription regulation</keyword>
<evidence type="ECO:0000259" key="5">
    <source>
        <dbReference type="Pfam" id="PF04542"/>
    </source>
</evidence>
<dbReference type="InterPro" id="IPR014284">
    <property type="entry name" value="RNA_pol_sigma-70_dom"/>
</dbReference>
<dbReference type="InterPro" id="IPR013325">
    <property type="entry name" value="RNA_pol_sigma_r2"/>
</dbReference>
<dbReference type="InterPro" id="IPR036388">
    <property type="entry name" value="WH-like_DNA-bd_sf"/>
</dbReference>
<dbReference type="OrthoDB" id="6383365at2"/>
<dbReference type="NCBIfam" id="TIGR02937">
    <property type="entry name" value="sigma70-ECF"/>
    <property type="match status" value="1"/>
</dbReference>
<dbReference type="PANTHER" id="PTHR43133:SF51">
    <property type="entry name" value="RNA POLYMERASE SIGMA FACTOR"/>
    <property type="match status" value="1"/>
</dbReference>
<dbReference type="PANTHER" id="PTHR43133">
    <property type="entry name" value="RNA POLYMERASE ECF-TYPE SIGMA FACTO"/>
    <property type="match status" value="1"/>
</dbReference>
<evidence type="ECO:0000313" key="7">
    <source>
        <dbReference type="Proteomes" id="UP000319976"/>
    </source>
</evidence>
<dbReference type="GO" id="GO:0016987">
    <property type="term" value="F:sigma factor activity"/>
    <property type="evidence" value="ECO:0007669"/>
    <property type="project" value="UniProtKB-KW"/>
</dbReference>
<evidence type="ECO:0000256" key="2">
    <source>
        <dbReference type="ARBA" id="ARBA00023015"/>
    </source>
</evidence>
<dbReference type="Proteomes" id="UP000319976">
    <property type="component" value="Chromosome"/>
</dbReference>
<evidence type="ECO:0000256" key="4">
    <source>
        <dbReference type="ARBA" id="ARBA00023163"/>
    </source>
</evidence>
<sequence>MTNSLDRATKGAKTGREQKYRESFMRHYEEVIDDLRSYLSTLVLNSADAEDVFQELSINLWRHFDEYDREKSFLAWARVFAFNSARTYWERRNRRRLGSLDHDTLQNLSRAYKGQSEFLELRREQIRKCIAELREEDQKFVAIAYGDDASLVKYAKQMQRSVDSLYKRISRIRHKLKRCVERKSHD</sequence>
<name>A0A517TE76_9PLAN</name>
<evidence type="ECO:0000256" key="3">
    <source>
        <dbReference type="ARBA" id="ARBA00023082"/>
    </source>
</evidence>
<keyword evidence="3" id="KW-0731">Sigma factor</keyword>
<dbReference type="RefSeq" id="WP_145265956.1">
    <property type="nucleotide sequence ID" value="NZ_CP036316.1"/>
</dbReference>
<keyword evidence="4" id="KW-0804">Transcription</keyword>
<accession>A0A517TE76</accession>
<feature type="domain" description="RNA polymerase sigma-70 region 2" evidence="5">
    <location>
        <begin position="28"/>
        <end position="95"/>
    </location>
</feature>
<dbReference type="Gene3D" id="1.10.1740.10">
    <property type="match status" value="1"/>
</dbReference>
<protein>
    <submittedName>
        <fullName evidence="6">RNA polymerase sigma factor</fullName>
    </submittedName>
</protein>
<gene>
    <name evidence="6" type="ORF">V22_39510</name>
</gene>
<dbReference type="InterPro" id="IPR007627">
    <property type="entry name" value="RNA_pol_sigma70_r2"/>
</dbReference>
<dbReference type="SUPFAM" id="SSF88946">
    <property type="entry name" value="Sigma2 domain of RNA polymerase sigma factors"/>
    <property type="match status" value="1"/>
</dbReference>
<organism evidence="6 7">
    <name type="scientific">Calycomorphotria hydatis</name>
    <dbReference type="NCBI Taxonomy" id="2528027"/>
    <lineage>
        <taxon>Bacteria</taxon>
        <taxon>Pseudomonadati</taxon>
        <taxon>Planctomycetota</taxon>
        <taxon>Planctomycetia</taxon>
        <taxon>Planctomycetales</taxon>
        <taxon>Planctomycetaceae</taxon>
        <taxon>Calycomorphotria</taxon>
    </lineage>
</organism>
<dbReference type="InterPro" id="IPR039425">
    <property type="entry name" value="RNA_pol_sigma-70-like"/>
</dbReference>